<dbReference type="PANTHER" id="PTHR34610">
    <property type="entry name" value="SSL7007 PROTEIN"/>
    <property type="match status" value="1"/>
</dbReference>
<dbReference type="SUPFAM" id="SSF88723">
    <property type="entry name" value="PIN domain-like"/>
    <property type="match status" value="1"/>
</dbReference>
<proteinExistence type="predicted"/>
<dbReference type="Gene3D" id="3.40.50.1010">
    <property type="entry name" value="5'-nuclease"/>
    <property type="match status" value="1"/>
</dbReference>
<dbReference type="InterPro" id="IPR002850">
    <property type="entry name" value="PIN_toxin-like"/>
</dbReference>
<evidence type="ECO:0000259" key="1">
    <source>
        <dbReference type="Pfam" id="PF13470"/>
    </source>
</evidence>
<dbReference type="CDD" id="cd09854">
    <property type="entry name" value="PIN_VapC-like"/>
    <property type="match status" value="1"/>
</dbReference>
<dbReference type="Pfam" id="PF13470">
    <property type="entry name" value="PIN_3"/>
    <property type="match status" value="1"/>
</dbReference>
<accession>A0A0G1TGD1</accession>
<dbReference type="PANTHER" id="PTHR34610:SF3">
    <property type="entry name" value="SSL7007 PROTEIN"/>
    <property type="match status" value="1"/>
</dbReference>
<reference evidence="2 3" key="1">
    <citation type="journal article" date="2015" name="Nature">
        <title>rRNA introns, odd ribosomes, and small enigmatic genomes across a large radiation of phyla.</title>
        <authorList>
            <person name="Brown C.T."/>
            <person name="Hug L.A."/>
            <person name="Thomas B.C."/>
            <person name="Sharon I."/>
            <person name="Castelle C.J."/>
            <person name="Singh A."/>
            <person name="Wilkins M.J."/>
            <person name="Williams K.H."/>
            <person name="Banfield J.F."/>
        </authorList>
    </citation>
    <scope>NUCLEOTIDE SEQUENCE [LARGE SCALE GENOMIC DNA]</scope>
</reference>
<evidence type="ECO:0000313" key="3">
    <source>
        <dbReference type="Proteomes" id="UP000034212"/>
    </source>
</evidence>
<dbReference type="InterPro" id="IPR029060">
    <property type="entry name" value="PIN-like_dom_sf"/>
</dbReference>
<name>A0A0G1TGD1_9BACT</name>
<dbReference type="AlphaFoldDB" id="A0A0G1TGD1"/>
<dbReference type="Proteomes" id="UP000034212">
    <property type="component" value="Unassembled WGS sequence"/>
</dbReference>
<comment type="caution">
    <text evidence="2">The sequence shown here is derived from an EMBL/GenBank/DDBJ whole genome shotgun (WGS) entry which is preliminary data.</text>
</comment>
<evidence type="ECO:0000313" key="2">
    <source>
        <dbReference type="EMBL" id="KKU80877.1"/>
    </source>
</evidence>
<protein>
    <recommendedName>
        <fullName evidence="1">PIN domain-containing protein</fullName>
    </recommendedName>
</protein>
<dbReference type="EMBL" id="LCOQ01000007">
    <property type="protein sequence ID" value="KKU80877.1"/>
    <property type="molecule type" value="Genomic_DNA"/>
</dbReference>
<dbReference type="InterPro" id="IPR002716">
    <property type="entry name" value="PIN_dom"/>
</dbReference>
<organism evidence="2 3">
    <name type="scientific">Candidatus Gottesmanbacteria bacterium GW2011_GWA1_47_8</name>
    <dbReference type="NCBI Taxonomy" id="1618438"/>
    <lineage>
        <taxon>Bacteria</taxon>
        <taxon>Candidatus Gottesmaniibacteriota</taxon>
    </lineage>
</organism>
<sequence length="143" mass="16593">MIRQVFVDSNVIISSLLSDKGAAFLLLHSQPSLTRFFITQYSIDELEIVVQRLEISNKNLTQLVDTRLETVHIPTSQERIQKTYERYVIDTGDAHIVGGAAETKCRFLLTYNVKHFRTEKIKEKFNILIMTPAMFLQYIRSLQ</sequence>
<gene>
    <name evidence="2" type="ORF">UY08_C0007G0015</name>
</gene>
<feature type="domain" description="PIN" evidence="1">
    <location>
        <begin position="5"/>
        <end position="114"/>
    </location>
</feature>